<evidence type="ECO:0000256" key="3">
    <source>
        <dbReference type="ARBA" id="ARBA00022917"/>
    </source>
</evidence>
<dbReference type="PANTHER" id="PTHR10540:SF6">
    <property type="entry name" value="EUKARYOTIC TRANSLATION INITIATION FACTOR 3 SUBUNIT F"/>
    <property type="match status" value="1"/>
</dbReference>
<keyword evidence="1" id="KW-0963">Cytoplasm</keyword>
<comment type="caution">
    <text evidence="5">The sequence shown here is derived from an EMBL/GenBank/DDBJ whole genome shotgun (WGS) entry which is preliminary data.</text>
</comment>
<dbReference type="InterPro" id="IPR000555">
    <property type="entry name" value="JAMM/MPN+_dom"/>
</dbReference>
<protein>
    <submittedName>
        <fullName evidence="5">Eukaryotic translation initiation factor 3 subunit F</fullName>
    </submittedName>
</protein>
<keyword evidence="3" id="KW-0648">Protein biosynthesis</keyword>
<name>A0ABD2PXZ2_9PLAT</name>
<dbReference type="PANTHER" id="PTHR10540">
    <property type="entry name" value="EUKARYOTIC TRANSLATION INITIATION FACTOR 3 SUBUNIT F-RELATED"/>
    <property type="match status" value="1"/>
</dbReference>
<dbReference type="Pfam" id="PF01398">
    <property type="entry name" value="JAB"/>
    <property type="match status" value="1"/>
</dbReference>
<dbReference type="SMART" id="SM00232">
    <property type="entry name" value="JAB_MPN"/>
    <property type="match status" value="1"/>
</dbReference>
<organism evidence="5 6">
    <name type="scientific">Cichlidogyrus casuarinus</name>
    <dbReference type="NCBI Taxonomy" id="1844966"/>
    <lineage>
        <taxon>Eukaryota</taxon>
        <taxon>Metazoa</taxon>
        <taxon>Spiralia</taxon>
        <taxon>Lophotrochozoa</taxon>
        <taxon>Platyhelminthes</taxon>
        <taxon>Monogenea</taxon>
        <taxon>Monopisthocotylea</taxon>
        <taxon>Dactylogyridea</taxon>
        <taxon>Ancyrocephalidae</taxon>
        <taxon>Cichlidogyrus</taxon>
    </lineage>
</organism>
<gene>
    <name evidence="5" type="primary">EIF3F</name>
    <name evidence="5" type="ORF">Ciccas_009122</name>
</gene>
<sequence>MESTIGVRIHPVVLLSIADAYERRQNDSDRVIGTLLGSFSMDKGVVQVTNCFAIPYSIVDKDVQFNAEFSSAMLKLERDVNKTVQPVGWYATGCDISEDCLMIHKNFYMKNFQNPVFLLVDTNLSPSNKISLKVYQKRDLGVPGSTNGSVFLSVNVVVESFELERIAVEMMASKATSNPLLRPPAAGSDLEYLYETSERLLKLLDQVVAYVQSVVDGEREPDNVLGRAITQLIFSIPKLDPEQTDALINSSFKDLLMITYLTNLIRTHLKFLNLSG</sequence>
<dbReference type="AlphaFoldDB" id="A0ABD2PXZ2"/>
<dbReference type="GO" id="GO:0003743">
    <property type="term" value="F:translation initiation factor activity"/>
    <property type="evidence" value="ECO:0007669"/>
    <property type="project" value="UniProtKB-KW"/>
</dbReference>
<keyword evidence="6" id="KW-1185">Reference proteome</keyword>
<accession>A0ABD2PXZ2</accession>
<evidence type="ECO:0000313" key="5">
    <source>
        <dbReference type="EMBL" id="KAL3312287.1"/>
    </source>
</evidence>
<dbReference type="InterPro" id="IPR037518">
    <property type="entry name" value="MPN"/>
</dbReference>
<keyword evidence="2 5" id="KW-0396">Initiation factor</keyword>
<feature type="domain" description="MPN" evidence="4">
    <location>
        <begin position="7"/>
        <end position="141"/>
    </location>
</feature>
<dbReference type="Gene3D" id="3.40.140.10">
    <property type="entry name" value="Cytidine Deaminase, domain 2"/>
    <property type="match status" value="1"/>
</dbReference>
<evidence type="ECO:0000256" key="1">
    <source>
        <dbReference type="ARBA" id="ARBA00022490"/>
    </source>
</evidence>
<evidence type="ECO:0000256" key="2">
    <source>
        <dbReference type="ARBA" id="ARBA00022540"/>
    </source>
</evidence>
<dbReference type="PROSITE" id="PS50249">
    <property type="entry name" value="MPN"/>
    <property type="match status" value="1"/>
</dbReference>
<proteinExistence type="predicted"/>
<dbReference type="Pfam" id="PF13012">
    <property type="entry name" value="MitMem_reg"/>
    <property type="match status" value="1"/>
</dbReference>
<evidence type="ECO:0000313" key="6">
    <source>
        <dbReference type="Proteomes" id="UP001626550"/>
    </source>
</evidence>
<dbReference type="InterPro" id="IPR024969">
    <property type="entry name" value="EIF3F/CSN6-like_C"/>
</dbReference>
<dbReference type="InterPro" id="IPR027531">
    <property type="entry name" value="eIF3f"/>
</dbReference>
<dbReference type="EMBL" id="JBJKFK010001765">
    <property type="protein sequence ID" value="KAL3312287.1"/>
    <property type="molecule type" value="Genomic_DNA"/>
</dbReference>
<evidence type="ECO:0000259" key="4">
    <source>
        <dbReference type="PROSITE" id="PS50249"/>
    </source>
</evidence>
<dbReference type="CDD" id="cd08064">
    <property type="entry name" value="MPN_eIF3f"/>
    <property type="match status" value="1"/>
</dbReference>
<reference evidence="5 6" key="1">
    <citation type="submission" date="2024-11" db="EMBL/GenBank/DDBJ databases">
        <title>Adaptive evolution of stress response genes in parasites aligns with host niche diversity.</title>
        <authorList>
            <person name="Hahn C."/>
            <person name="Resl P."/>
        </authorList>
    </citation>
    <scope>NUCLEOTIDE SEQUENCE [LARGE SCALE GENOMIC DNA]</scope>
    <source>
        <strain evidence="5">EGGRZ-B1_66</strain>
        <tissue evidence="5">Body</tissue>
    </source>
</reference>
<dbReference type="Proteomes" id="UP001626550">
    <property type="component" value="Unassembled WGS sequence"/>
</dbReference>